<protein>
    <submittedName>
        <fullName evidence="9">Rhomboid family intramembrane serine protease</fullName>
    </submittedName>
</protein>
<dbReference type="EMBL" id="JAENIJ010000033">
    <property type="protein sequence ID" value="MBK1884043.1"/>
    <property type="molecule type" value="Genomic_DNA"/>
</dbReference>
<keyword evidence="10" id="KW-1185">Reference proteome</keyword>
<evidence type="ECO:0000256" key="7">
    <source>
        <dbReference type="SAM" id="Phobius"/>
    </source>
</evidence>
<dbReference type="Gene3D" id="1.20.1540.10">
    <property type="entry name" value="Rhomboid-like"/>
    <property type="match status" value="1"/>
</dbReference>
<accession>A0A934SF50</accession>
<gene>
    <name evidence="9" type="ORF">JIN85_16610</name>
</gene>
<keyword evidence="4" id="KW-0378">Hydrolase</keyword>
<organism evidence="9 10">
    <name type="scientific">Luteolibacter pohnpeiensis</name>
    <dbReference type="NCBI Taxonomy" id="454153"/>
    <lineage>
        <taxon>Bacteria</taxon>
        <taxon>Pseudomonadati</taxon>
        <taxon>Verrucomicrobiota</taxon>
        <taxon>Verrucomicrobiia</taxon>
        <taxon>Verrucomicrobiales</taxon>
        <taxon>Verrucomicrobiaceae</taxon>
        <taxon>Luteolibacter</taxon>
    </lineage>
</organism>
<keyword evidence="6 7" id="KW-0472">Membrane</keyword>
<evidence type="ECO:0000256" key="4">
    <source>
        <dbReference type="ARBA" id="ARBA00022801"/>
    </source>
</evidence>
<dbReference type="GO" id="GO:0006508">
    <property type="term" value="P:proteolysis"/>
    <property type="evidence" value="ECO:0007669"/>
    <property type="project" value="UniProtKB-KW"/>
</dbReference>
<evidence type="ECO:0000256" key="2">
    <source>
        <dbReference type="ARBA" id="ARBA00009045"/>
    </source>
</evidence>
<name>A0A934SF50_9BACT</name>
<dbReference type="InterPro" id="IPR022764">
    <property type="entry name" value="Peptidase_S54_rhomboid_dom"/>
</dbReference>
<dbReference type="AlphaFoldDB" id="A0A934SF50"/>
<dbReference type="GO" id="GO:0004252">
    <property type="term" value="F:serine-type endopeptidase activity"/>
    <property type="evidence" value="ECO:0007669"/>
    <property type="project" value="InterPro"/>
</dbReference>
<evidence type="ECO:0000313" key="9">
    <source>
        <dbReference type="EMBL" id="MBK1884043.1"/>
    </source>
</evidence>
<dbReference type="InterPro" id="IPR050925">
    <property type="entry name" value="Rhomboid_protease_S54"/>
</dbReference>
<sequence>MMNFKYLMRQQGVLLGLIGLMFLIFFAQCLFGNEWWEGGMAVPGEVVRAWNHLRSGSASSVDFKEFPTLLSCAFLHGSFEHVLFNMIWFWIFGALLVELLGWRWMLGIFLTTAFFGSLTHVILNREEFVPMLGASGSVMGFEGAYLGLAIRWPLPNPHIWPIASPVSPATLGLLAAGGVFMDYTSLMDGSEMSVAYGAHIGGFISGLLIAGLIAPRPRVSIPGFRRF</sequence>
<feature type="transmembrane region" description="Helical" evidence="7">
    <location>
        <begin position="193"/>
        <end position="215"/>
    </location>
</feature>
<comment type="similarity">
    <text evidence="2">Belongs to the peptidase S54 family.</text>
</comment>
<proteinExistence type="inferred from homology"/>
<dbReference type="PANTHER" id="PTHR43731">
    <property type="entry name" value="RHOMBOID PROTEASE"/>
    <property type="match status" value="1"/>
</dbReference>
<keyword evidence="3 7" id="KW-0812">Transmembrane</keyword>
<keyword evidence="5 7" id="KW-1133">Transmembrane helix</keyword>
<comment type="subcellular location">
    <subcellularLocation>
        <location evidence="1">Membrane</location>
        <topology evidence="1">Multi-pass membrane protein</topology>
    </subcellularLocation>
</comment>
<feature type="domain" description="Peptidase S54 rhomboid" evidence="8">
    <location>
        <begin position="66"/>
        <end position="214"/>
    </location>
</feature>
<evidence type="ECO:0000256" key="1">
    <source>
        <dbReference type="ARBA" id="ARBA00004141"/>
    </source>
</evidence>
<evidence type="ECO:0000259" key="8">
    <source>
        <dbReference type="Pfam" id="PF01694"/>
    </source>
</evidence>
<comment type="caution">
    <text evidence="9">The sequence shown here is derived from an EMBL/GenBank/DDBJ whole genome shotgun (WGS) entry which is preliminary data.</text>
</comment>
<keyword evidence="9" id="KW-0645">Protease</keyword>
<dbReference type="Pfam" id="PF01694">
    <property type="entry name" value="Rhomboid"/>
    <property type="match status" value="1"/>
</dbReference>
<evidence type="ECO:0000313" key="10">
    <source>
        <dbReference type="Proteomes" id="UP000603141"/>
    </source>
</evidence>
<evidence type="ECO:0000256" key="3">
    <source>
        <dbReference type="ARBA" id="ARBA00022692"/>
    </source>
</evidence>
<dbReference type="InterPro" id="IPR035952">
    <property type="entry name" value="Rhomboid-like_sf"/>
</dbReference>
<feature type="transmembrane region" description="Helical" evidence="7">
    <location>
        <begin position="162"/>
        <end position="181"/>
    </location>
</feature>
<dbReference type="PANTHER" id="PTHR43731:SF14">
    <property type="entry name" value="PRESENILIN-ASSOCIATED RHOMBOID-LIKE PROTEIN, MITOCHONDRIAL"/>
    <property type="match status" value="1"/>
</dbReference>
<dbReference type="SUPFAM" id="SSF144091">
    <property type="entry name" value="Rhomboid-like"/>
    <property type="match status" value="1"/>
</dbReference>
<feature type="transmembrane region" description="Helical" evidence="7">
    <location>
        <begin position="73"/>
        <end position="97"/>
    </location>
</feature>
<dbReference type="Proteomes" id="UP000603141">
    <property type="component" value="Unassembled WGS sequence"/>
</dbReference>
<feature type="transmembrane region" description="Helical" evidence="7">
    <location>
        <begin position="129"/>
        <end position="150"/>
    </location>
</feature>
<evidence type="ECO:0000256" key="6">
    <source>
        <dbReference type="ARBA" id="ARBA00023136"/>
    </source>
</evidence>
<evidence type="ECO:0000256" key="5">
    <source>
        <dbReference type="ARBA" id="ARBA00022989"/>
    </source>
</evidence>
<feature type="transmembrane region" description="Helical" evidence="7">
    <location>
        <begin position="104"/>
        <end position="123"/>
    </location>
</feature>
<feature type="transmembrane region" description="Helical" evidence="7">
    <location>
        <begin position="12"/>
        <end position="33"/>
    </location>
</feature>
<reference evidence="9" key="1">
    <citation type="submission" date="2021-01" db="EMBL/GenBank/DDBJ databases">
        <title>Modified the classification status of verrucomicrobia.</title>
        <authorList>
            <person name="Feng X."/>
        </authorList>
    </citation>
    <scope>NUCLEOTIDE SEQUENCE</scope>
    <source>
        <strain evidence="9">KCTC 22041</strain>
    </source>
</reference>
<dbReference type="GO" id="GO:0016020">
    <property type="term" value="C:membrane"/>
    <property type="evidence" value="ECO:0007669"/>
    <property type="project" value="UniProtKB-SubCell"/>
</dbReference>